<evidence type="ECO:0000313" key="10">
    <source>
        <dbReference type="Proteomes" id="UP001589700"/>
    </source>
</evidence>
<evidence type="ECO:0000256" key="3">
    <source>
        <dbReference type="ARBA" id="ARBA00022448"/>
    </source>
</evidence>
<evidence type="ECO:0000256" key="5">
    <source>
        <dbReference type="ARBA" id="ARBA00022692"/>
    </source>
</evidence>
<evidence type="ECO:0000256" key="4">
    <source>
        <dbReference type="ARBA" id="ARBA00022475"/>
    </source>
</evidence>
<dbReference type="InterPro" id="IPR000522">
    <property type="entry name" value="ABC_transptr_permease_BtuC"/>
</dbReference>
<dbReference type="RefSeq" id="WP_380024421.1">
    <property type="nucleotide sequence ID" value="NZ_JBHMDY010000033.1"/>
</dbReference>
<dbReference type="Pfam" id="PF01032">
    <property type="entry name" value="FecCD"/>
    <property type="match status" value="1"/>
</dbReference>
<feature type="transmembrane region" description="Helical" evidence="8">
    <location>
        <begin position="321"/>
        <end position="342"/>
    </location>
</feature>
<feature type="transmembrane region" description="Helical" evidence="8">
    <location>
        <begin position="160"/>
        <end position="179"/>
    </location>
</feature>
<organism evidence="9 10">
    <name type="scientific">Dietzia aerolata</name>
    <dbReference type="NCBI Taxonomy" id="595984"/>
    <lineage>
        <taxon>Bacteria</taxon>
        <taxon>Bacillati</taxon>
        <taxon>Actinomycetota</taxon>
        <taxon>Actinomycetes</taxon>
        <taxon>Mycobacteriales</taxon>
        <taxon>Dietziaceae</taxon>
        <taxon>Dietzia</taxon>
    </lineage>
</organism>
<dbReference type="Gene3D" id="1.10.3470.10">
    <property type="entry name" value="ABC transporter involved in vitamin B12 uptake, BtuC"/>
    <property type="match status" value="1"/>
</dbReference>
<keyword evidence="6 8" id="KW-1133">Transmembrane helix</keyword>
<evidence type="ECO:0000256" key="6">
    <source>
        <dbReference type="ARBA" id="ARBA00022989"/>
    </source>
</evidence>
<feature type="transmembrane region" description="Helical" evidence="8">
    <location>
        <begin position="53"/>
        <end position="75"/>
    </location>
</feature>
<dbReference type="Proteomes" id="UP001589700">
    <property type="component" value="Unassembled WGS sequence"/>
</dbReference>
<keyword evidence="3" id="KW-0813">Transport</keyword>
<evidence type="ECO:0000256" key="2">
    <source>
        <dbReference type="ARBA" id="ARBA00007935"/>
    </source>
</evidence>
<feature type="transmembrane region" description="Helical" evidence="8">
    <location>
        <begin position="348"/>
        <end position="367"/>
    </location>
</feature>
<evidence type="ECO:0000256" key="7">
    <source>
        <dbReference type="ARBA" id="ARBA00023136"/>
    </source>
</evidence>
<keyword evidence="4" id="KW-1003">Cell membrane</keyword>
<sequence>MTDVLDRATGDPGRAPGIAATAGAGAGGVDGIAETARIVHELAARRRAHARRVVVVLLVVLVAVMAVRILLGRYTITVPDFLAILGGAQIPGATFVVMEDKLPRAVLGALAGFAFGASGALFRRVLGNPLASPDILGIAHGASAGAVAGMALWGLRGVALIPAALIGSAVALAIVLLASAGRHTGIVGQRFLLGGVAVAALGTAVVTQLMARLTLDGAQEAAVWTVGSLAGASGQRISWLAVTLILLIPVGMWLHAALRPAELGPELAVGLGSRPAPTRAAALGVGTMLAAAATAVAGPLAFVALLSTPIATALGRGRPRLITAALVGAVIVVAADIVASEALGTVDLPTGVVTGALGAPAMLWILLRSRKVI</sequence>
<feature type="transmembrane region" description="Helical" evidence="8">
    <location>
        <begin position="81"/>
        <end position="98"/>
    </location>
</feature>
<dbReference type="CDD" id="cd06550">
    <property type="entry name" value="TM_ABC_iron-siderophores_like"/>
    <property type="match status" value="1"/>
</dbReference>
<dbReference type="PANTHER" id="PTHR30472">
    <property type="entry name" value="FERRIC ENTEROBACTIN TRANSPORT SYSTEM PERMEASE PROTEIN"/>
    <property type="match status" value="1"/>
</dbReference>
<comment type="similarity">
    <text evidence="2">Belongs to the binding-protein-dependent transport system permease family. FecCD subfamily.</text>
</comment>
<gene>
    <name evidence="9" type="ORF">ACFFVD_17440</name>
</gene>
<evidence type="ECO:0000256" key="8">
    <source>
        <dbReference type="SAM" id="Phobius"/>
    </source>
</evidence>
<evidence type="ECO:0000313" key="9">
    <source>
        <dbReference type="EMBL" id="MFB9261562.1"/>
    </source>
</evidence>
<dbReference type="PANTHER" id="PTHR30472:SF24">
    <property type="entry name" value="FERRIC ENTEROBACTIN TRANSPORT SYSTEM PERMEASE PROTEIN FEPG"/>
    <property type="match status" value="1"/>
</dbReference>
<comment type="subcellular location">
    <subcellularLocation>
        <location evidence="1">Cell membrane</location>
        <topology evidence="1">Multi-pass membrane protein</topology>
    </subcellularLocation>
</comment>
<feature type="transmembrane region" description="Helical" evidence="8">
    <location>
        <begin position="278"/>
        <end position="309"/>
    </location>
</feature>
<feature type="transmembrane region" description="Helical" evidence="8">
    <location>
        <begin position="237"/>
        <end position="258"/>
    </location>
</feature>
<comment type="caution">
    <text evidence="9">The sequence shown here is derived from an EMBL/GenBank/DDBJ whole genome shotgun (WGS) entry which is preliminary data.</text>
</comment>
<keyword evidence="10" id="KW-1185">Reference proteome</keyword>
<reference evidence="9 10" key="1">
    <citation type="submission" date="2024-09" db="EMBL/GenBank/DDBJ databases">
        <authorList>
            <person name="Sun Q."/>
            <person name="Mori K."/>
        </authorList>
    </citation>
    <scope>NUCLEOTIDE SEQUENCE [LARGE SCALE GENOMIC DNA]</scope>
    <source>
        <strain evidence="9 10">CCM 7659</strain>
    </source>
</reference>
<accession>A0ABV5JVY7</accession>
<proteinExistence type="inferred from homology"/>
<dbReference type="InterPro" id="IPR037294">
    <property type="entry name" value="ABC_BtuC-like"/>
</dbReference>
<protein>
    <submittedName>
        <fullName evidence="9">FecCD family ABC transporter permease</fullName>
    </submittedName>
</protein>
<feature type="transmembrane region" description="Helical" evidence="8">
    <location>
        <begin position="105"/>
        <end position="123"/>
    </location>
</feature>
<name>A0ABV5JVY7_9ACTN</name>
<evidence type="ECO:0000256" key="1">
    <source>
        <dbReference type="ARBA" id="ARBA00004651"/>
    </source>
</evidence>
<keyword evidence="5 8" id="KW-0812">Transmembrane</keyword>
<dbReference type="SUPFAM" id="SSF81345">
    <property type="entry name" value="ABC transporter involved in vitamin B12 uptake, BtuC"/>
    <property type="match status" value="1"/>
</dbReference>
<keyword evidence="7 8" id="KW-0472">Membrane</keyword>
<dbReference type="EMBL" id="JBHMDY010000033">
    <property type="protein sequence ID" value="MFB9261562.1"/>
    <property type="molecule type" value="Genomic_DNA"/>
</dbReference>